<comment type="similarity">
    <text evidence="2">Belongs to the RLP family.</text>
</comment>
<dbReference type="STRING" id="4615.A0A199VR04"/>
<evidence type="ECO:0000259" key="13">
    <source>
        <dbReference type="Pfam" id="PF08263"/>
    </source>
</evidence>
<keyword evidence="7 12" id="KW-0732">Signal</keyword>
<sequence length="663" mass="72847">MHRVLLLLTLWLLGHHGILTSGCFETEREALLTFKAVIIDTGGRLSSWAGRDCCSWRGVVCDGNTGHVVKLNLQSKYQQYANWSYYALGGGIPKSFQNLCNLVSMDLSGLGIGGDIAELLGPAHCSRKNMELLMLGNNKLHGNLSSWLEEMKNLSDLDLNNNLLVGVIPTGIGGLSNLQWLDLSYNSLQGVISEAHFANLEKLEGLILSSNSLIIEVDHGWIPPFQLSEISNNKFTGEIPTWMGENMKDLVILQLRSNMFVGEIPSELAQLAYLQFLDLAHNNLTGSIPRSFGNFSAMIYDAIDNYDRNGYTIDEGNFTAFDYKNNLLVAIQGKYYHYSSTIYLLKIMDLSKNNLSGQIPEEIISLASLLSLNLSENHLTGKIPERLGDMRSLESLDLSLNELQGAIPQSLSDLTFLNHLNLSYNNLSGRIPTGNQLDTLDNTSIYIGNIYLCGPPTKKICSENGTMPNIIGDDCDGSKSTWLYLGMGLGFVAGFWGRLSYKVDLGELVAKLFQTWLEATFGQHPKAIITNQDLGMKKAIEQTTSRILKFVGSSVKALSSATLALQAVIKRTTDACIISSRLSVGLATTVGARHEALLVLALLMPTCLRSQISTVLGKELPRSSPDSISKVLSKELPRFLPDSISKVLDKELPRSLPDSISLY</sequence>
<protein>
    <submittedName>
        <fullName evidence="14">LRR receptor-like serine/threonine-protein kinase ERL2</fullName>
    </submittedName>
</protein>
<evidence type="ECO:0000313" key="14">
    <source>
        <dbReference type="EMBL" id="OAY79351.1"/>
    </source>
</evidence>
<evidence type="ECO:0000256" key="2">
    <source>
        <dbReference type="ARBA" id="ARBA00009592"/>
    </source>
</evidence>
<dbReference type="FunFam" id="3.80.10.10:FF:000111">
    <property type="entry name" value="LRR receptor-like serine/threonine-protein kinase ERECTA"/>
    <property type="match status" value="1"/>
</dbReference>
<dbReference type="InterPro" id="IPR013210">
    <property type="entry name" value="LRR_N_plant-typ"/>
</dbReference>
<dbReference type="FunFam" id="3.80.10.10:FF:000095">
    <property type="entry name" value="LRR receptor-like serine/threonine-protein kinase GSO1"/>
    <property type="match status" value="1"/>
</dbReference>
<evidence type="ECO:0000256" key="9">
    <source>
        <dbReference type="ARBA" id="ARBA00022989"/>
    </source>
</evidence>
<keyword evidence="8" id="KW-0677">Repeat</keyword>
<dbReference type="InterPro" id="IPR046956">
    <property type="entry name" value="RLP23-like"/>
</dbReference>
<dbReference type="GO" id="GO:0016301">
    <property type="term" value="F:kinase activity"/>
    <property type="evidence" value="ECO:0007669"/>
    <property type="project" value="UniProtKB-KW"/>
</dbReference>
<evidence type="ECO:0000256" key="3">
    <source>
        <dbReference type="ARBA" id="ARBA00022475"/>
    </source>
</evidence>
<feature type="signal peptide" evidence="12">
    <location>
        <begin position="1"/>
        <end position="20"/>
    </location>
</feature>
<evidence type="ECO:0000256" key="4">
    <source>
        <dbReference type="ARBA" id="ARBA00022614"/>
    </source>
</evidence>
<evidence type="ECO:0000256" key="11">
    <source>
        <dbReference type="ARBA" id="ARBA00023180"/>
    </source>
</evidence>
<comment type="caution">
    <text evidence="14">The sequence shown here is derived from an EMBL/GenBank/DDBJ whole genome shotgun (WGS) entry which is preliminary data.</text>
</comment>
<dbReference type="PRINTS" id="PR00019">
    <property type="entry name" value="LEURICHRPT"/>
</dbReference>
<dbReference type="InterPro" id="IPR032675">
    <property type="entry name" value="LRR_dom_sf"/>
</dbReference>
<name>A0A199VR04_ANACO</name>
<dbReference type="Pfam" id="PF00560">
    <property type="entry name" value="LRR_1"/>
    <property type="match status" value="5"/>
</dbReference>
<keyword evidence="14" id="KW-0418">Kinase</keyword>
<dbReference type="PANTHER" id="PTHR48063">
    <property type="entry name" value="LRR RECEPTOR-LIKE KINASE"/>
    <property type="match status" value="1"/>
</dbReference>
<keyword evidence="3" id="KW-1003">Cell membrane</keyword>
<dbReference type="GO" id="GO:0005886">
    <property type="term" value="C:plasma membrane"/>
    <property type="evidence" value="ECO:0007669"/>
    <property type="project" value="UniProtKB-SubCell"/>
</dbReference>
<keyword evidence="4" id="KW-0433">Leucine-rich repeat</keyword>
<evidence type="ECO:0000256" key="12">
    <source>
        <dbReference type="SAM" id="SignalP"/>
    </source>
</evidence>
<proteinExistence type="inferred from homology"/>
<evidence type="ECO:0000256" key="10">
    <source>
        <dbReference type="ARBA" id="ARBA00023136"/>
    </source>
</evidence>
<accession>A0A199VR04</accession>
<keyword evidence="5" id="KW-1070">Brassinosteroid signaling pathway</keyword>
<keyword evidence="10" id="KW-0472">Membrane</keyword>
<evidence type="ECO:0000256" key="1">
    <source>
        <dbReference type="ARBA" id="ARBA00004251"/>
    </source>
</evidence>
<dbReference type="Gene3D" id="3.80.10.10">
    <property type="entry name" value="Ribonuclease Inhibitor"/>
    <property type="match status" value="2"/>
</dbReference>
<dbReference type="SMART" id="SM00369">
    <property type="entry name" value="LRR_TYP"/>
    <property type="match status" value="5"/>
</dbReference>
<dbReference type="EMBL" id="LSRQ01001105">
    <property type="protein sequence ID" value="OAY79351.1"/>
    <property type="molecule type" value="Genomic_DNA"/>
</dbReference>
<dbReference type="InterPro" id="IPR003591">
    <property type="entry name" value="Leu-rich_rpt_typical-subtyp"/>
</dbReference>
<evidence type="ECO:0000256" key="7">
    <source>
        <dbReference type="ARBA" id="ARBA00022729"/>
    </source>
</evidence>
<organism evidence="14 15">
    <name type="scientific">Ananas comosus</name>
    <name type="common">Pineapple</name>
    <name type="synonym">Ananas ananas</name>
    <dbReference type="NCBI Taxonomy" id="4615"/>
    <lineage>
        <taxon>Eukaryota</taxon>
        <taxon>Viridiplantae</taxon>
        <taxon>Streptophyta</taxon>
        <taxon>Embryophyta</taxon>
        <taxon>Tracheophyta</taxon>
        <taxon>Spermatophyta</taxon>
        <taxon>Magnoliopsida</taxon>
        <taxon>Liliopsida</taxon>
        <taxon>Poales</taxon>
        <taxon>Bromeliaceae</taxon>
        <taxon>Bromelioideae</taxon>
        <taxon>Ananas</taxon>
    </lineage>
</organism>
<comment type="subcellular location">
    <subcellularLocation>
        <location evidence="1">Cell membrane</location>
        <topology evidence="1">Single-pass type I membrane protein</topology>
    </subcellularLocation>
</comment>
<feature type="domain" description="Leucine-rich repeat-containing N-terminal plant-type" evidence="13">
    <location>
        <begin position="26"/>
        <end position="62"/>
    </location>
</feature>
<dbReference type="Pfam" id="PF08263">
    <property type="entry name" value="LRRNT_2"/>
    <property type="match status" value="1"/>
</dbReference>
<dbReference type="SUPFAM" id="SSF52058">
    <property type="entry name" value="L domain-like"/>
    <property type="match status" value="2"/>
</dbReference>
<keyword evidence="14" id="KW-0675">Receptor</keyword>
<keyword evidence="6" id="KW-0812">Transmembrane</keyword>
<evidence type="ECO:0000256" key="6">
    <source>
        <dbReference type="ARBA" id="ARBA00022692"/>
    </source>
</evidence>
<reference evidence="14 15" key="1">
    <citation type="journal article" date="2016" name="DNA Res.">
        <title>The draft genome of MD-2 pineapple using hybrid error correction of long reads.</title>
        <authorList>
            <person name="Redwan R.M."/>
            <person name="Saidin A."/>
            <person name="Kumar S.V."/>
        </authorList>
    </citation>
    <scope>NUCLEOTIDE SEQUENCE [LARGE SCALE GENOMIC DNA]</scope>
    <source>
        <strain evidence="15">cv. MD2</strain>
        <tissue evidence="14">Leaf</tissue>
    </source>
</reference>
<evidence type="ECO:0000256" key="8">
    <source>
        <dbReference type="ARBA" id="ARBA00022737"/>
    </source>
</evidence>
<dbReference type="Proteomes" id="UP000092600">
    <property type="component" value="Unassembled WGS sequence"/>
</dbReference>
<evidence type="ECO:0000256" key="5">
    <source>
        <dbReference type="ARBA" id="ARBA00022626"/>
    </source>
</evidence>
<keyword evidence="11" id="KW-0325">Glycoprotein</keyword>
<dbReference type="InterPro" id="IPR001611">
    <property type="entry name" value="Leu-rich_rpt"/>
</dbReference>
<feature type="chain" id="PRO_5008286056" evidence="12">
    <location>
        <begin position="21"/>
        <end position="663"/>
    </location>
</feature>
<dbReference type="GO" id="GO:0009742">
    <property type="term" value="P:brassinosteroid mediated signaling pathway"/>
    <property type="evidence" value="ECO:0007669"/>
    <property type="project" value="UniProtKB-KW"/>
</dbReference>
<keyword evidence="9" id="KW-1133">Transmembrane helix</keyword>
<evidence type="ECO:0000313" key="15">
    <source>
        <dbReference type="Proteomes" id="UP000092600"/>
    </source>
</evidence>
<dbReference type="PROSITE" id="PS51257">
    <property type="entry name" value="PROKAR_LIPOPROTEIN"/>
    <property type="match status" value="1"/>
</dbReference>
<dbReference type="PANTHER" id="PTHR48063:SF90">
    <property type="entry name" value="OS11G0565920 PROTEIN"/>
    <property type="match status" value="1"/>
</dbReference>
<dbReference type="AlphaFoldDB" id="A0A199VR04"/>
<gene>
    <name evidence="14" type="ORF">ACMD2_26069</name>
</gene>
<keyword evidence="14" id="KW-0808">Transferase</keyword>
<dbReference type="Pfam" id="PF13855">
    <property type="entry name" value="LRR_8"/>
    <property type="match status" value="1"/>
</dbReference>